<evidence type="ECO:0000313" key="4">
    <source>
        <dbReference type="Proteomes" id="UP001229955"/>
    </source>
</evidence>
<dbReference type="Proteomes" id="UP001229955">
    <property type="component" value="Chromosome"/>
</dbReference>
<dbReference type="Gene3D" id="2.40.160.50">
    <property type="entry name" value="membrane protein fhac: a member of the omp85/tpsb transporter family"/>
    <property type="match status" value="1"/>
</dbReference>
<protein>
    <recommendedName>
        <fullName evidence="1">Haemolysin activator HlyB C-terminal domain-containing protein</fullName>
    </recommendedName>
</protein>
<evidence type="ECO:0000313" key="3">
    <source>
        <dbReference type="EMBL" id="WKW16385.1"/>
    </source>
</evidence>
<dbReference type="Pfam" id="PF03865">
    <property type="entry name" value="ShlB"/>
    <property type="match status" value="1"/>
</dbReference>
<dbReference type="KEGG" id="pspc:Strain318_002800"/>
<evidence type="ECO:0000259" key="1">
    <source>
        <dbReference type="Pfam" id="PF03865"/>
    </source>
</evidence>
<dbReference type="RefSeq" id="WP_367886332.1">
    <property type="nucleotide sequence ID" value="NZ_CP130612.1"/>
</dbReference>
<dbReference type="EMBL" id="CP130612">
    <property type="protein sequence ID" value="WKW13478.1"/>
    <property type="molecule type" value="Genomic_DNA"/>
</dbReference>
<accession>A0AA49K2P1</accession>
<keyword evidence="4" id="KW-1185">Reference proteome</keyword>
<reference evidence="2" key="1">
    <citation type="submission" date="2023-07" db="EMBL/GenBank/DDBJ databases">
        <authorList>
            <person name="Haufschild T."/>
            <person name="Kallscheuer N."/>
            <person name="Hammer J."/>
            <person name="Kohn T."/>
            <person name="Kabuu M."/>
            <person name="Jogler M."/>
            <person name="Wohfarth N."/>
            <person name="Heuer A."/>
            <person name="Rohde M."/>
            <person name="van Teeseling M.C.F."/>
            <person name="Jogler C."/>
        </authorList>
    </citation>
    <scope>NUCLEOTIDE SEQUENCE</scope>
    <source>
        <strain evidence="2">Strain 138</strain>
        <strain evidence="3">Strain 318</strain>
    </source>
</reference>
<sequence>MVALGLLLAFQVTVQVNRDSSTASGSISVRPPSRERIAVTDEHRRTAFKDNAARELLLRARAARLQQDSSLYSYEVKSYQRISAGMSLRETARERLVWRGENASRVRWQRGRGARVEVLGARMVAPITQGIKEAEAELESEMASELDDMLAVPYYPGKDQLWLFEMVGSSDNDGSPMLIHPVAEGSEAYFTFASGDSVDIVLPDGKRLKLRELIATPRRAVWNLVVGSFWFETESAQLARAVMRFSAPMDIWETVEAEDPDARKDMPAPVRGMLTPMRAEITAVTIEYGLFEQRYWLPRTQGAEGYARVSFMRVPFRIEQRYRYESVNGFDDLPEVPRVNRVDNDSLTQSFRDRGLDSAAVRDSVRAFYAAREELFKVERAAGCARTGTYRVYETRGNGALSMAVDVPCDMKQLTESAELPPSIYDPGEELFGAAQRDELMRMLDFGLQPAWAPRKPTLEYGLAYTRYNRIEGFGTGARMSTTLGKGYSVALDGRASGGDLQLNGGLSVARSNGRTQYHAGVFRRLNVSSDFGDPLSFGASLPNLFYARDEGFYHRSWGAELTRERVPRGGLEWRVFAEQQWNARVDSRWSLFGGANDDRFLGNVVADTGWFYGAGLRWRGSRGLDPRGWRMSADLRLEGATGQMDYGRAFLETIVSRGLGPVTASVTAAAGTSEGELPAQRQFFLGGLWSVRGQTAGTGVGEAFWLSRVELGTGSVAARPVLFGDLGWAGPRDGWNAMGRPMSGVGVGASFFDGMARIDLSRGMHPRWQTRLDLYLEARF</sequence>
<organism evidence="2">
    <name type="scientific">Pseudogemmatithrix spongiicola</name>
    <dbReference type="NCBI Taxonomy" id="3062599"/>
    <lineage>
        <taxon>Bacteria</taxon>
        <taxon>Pseudomonadati</taxon>
        <taxon>Gemmatimonadota</taxon>
        <taxon>Gemmatimonadia</taxon>
        <taxon>Gemmatimonadales</taxon>
        <taxon>Gemmatimonadaceae</taxon>
        <taxon>Pseudogemmatithrix</taxon>
    </lineage>
</organism>
<feature type="domain" description="Haemolysin activator HlyB C-terminal" evidence="1">
    <location>
        <begin position="595"/>
        <end position="751"/>
    </location>
</feature>
<evidence type="ECO:0000313" key="2">
    <source>
        <dbReference type="EMBL" id="WKW13478.1"/>
    </source>
</evidence>
<proteinExistence type="predicted"/>
<dbReference type="AlphaFoldDB" id="A0AA49JX44"/>
<dbReference type="InterPro" id="IPR005565">
    <property type="entry name" value="Hemolysn_activator_HlyB_C"/>
</dbReference>
<accession>A0AA49JX44</accession>
<name>A0AA49JX44_9BACT</name>
<gene>
    <name evidence="2" type="ORF">Strain138_002800</name>
    <name evidence="3" type="ORF">Strain318_002800</name>
</gene>
<dbReference type="EMBL" id="CP130613">
    <property type="protein sequence ID" value="WKW16385.1"/>
    <property type="molecule type" value="Genomic_DNA"/>
</dbReference>